<evidence type="ECO:0000256" key="1">
    <source>
        <dbReference type="SAM" id="MobiDB-lite"/>
    </source>
</evidence>
<evidence type="ECO:0000313" key="2">
    <source>
        <dbReference type="EMBL" id="GBF06099.1"/>
    </source>
</evidence>
<protein>
    <submittedName>
        <fullName evidence="2">ABC transporter, substrate-binding protein, family 5</fullName>
    </submittedName>
</protein>
<comment type="caution">
    <text evidence="2">The sequence shown here is derived from an EMBL/GenBank/DDBJ whole genome shotgun (WGS) entry which is preliminary data.</text>
</comment>
<organism evidence="2 3">
    <name type="scientific">Deinococcus aerius</name>
    <dbReference type="NCBI Taxonomy" id="200253"/>
    <lineage>
        <taxon>Bacteria</taxon>
        <taxon>Thermotogati</taxon>
        <taxon>Deinococcota</taxon>
        <taxon>Deinococci</taxon>
        <taxon>Deinococcales</taxon>
        <taxon>Deinococcaceae</taxon>
        <taxon>Deinococcus</taxon>
    </lineage>
</organism>
<proteinExistence type="predicted"/>
<dbReference type="RefSeq" id="WP_165794169.1">
    <property type="nucleotide sequence ID" value="NZ_BFAG01000007.1"/>
</dbReference>
<feature type="region of interest" description="Disordered" evidence="1">
    <location>
        <begin position="25"/>
        <end position="46"/>
    </location>
</feature>
<sequence>MRRRTLARDLLVLALLVGLLTACGGGGSTAAGGTWDGSTWDGATWQ</sequence>
<dbReference type="AlphaFoldDB" id="A0A2I9CVV2"/>
<reference evidence="3" key="1">
    <citation type="submission" date="2018-01" db="EMBL/GenBank/DDBJ databases">
        <title>Draft Genome Sequence of the Radioresistant Bacterium Deinococcus aerius TR0125, Isolated from the Higher Atmosphere above Japan.</title>
        <authorList>
            <person name="Satoh K."/>
            <person name="Arai H."/>
            <person name="Sanzen T."/>
            <person name="Kawaguchi Y."/>
            <person name="Hayashi H."/>
            <person name="Yokobori S."/>
            <person name="Yamagishi A."/>
            <person name="Oono Y."/>
            <person name="Narumi I."/>
        </authorList>
    </citation>
    <scope>NUCLEOTIDE SEQUENCE [LARGE SCALE GENOMIC DNA]</scope>
    <source>
        <strain evidence="3">TR0125</strain>
    </source>
</reference>
<accession>A0A2I9CVV2</accession>
<name>A0A2I9CVV2_9DEIO</name>
<keyword evidence="3" id="KW-1185">Reference proteome</keyword>
<dbReference type="EMBL" id="BFAG01000007">
    <property type="protein sequence ID" value="GBF06099.1"/>
    <property type="molecule type" value="Genomic_DNA"/>
</dbReference>
<evidence type="ECO:0000313" key="3">
    <source>
        <dbReference type="Proteomes" id="UP000236569"/>
    </source>
</evidence>
<dbReference type="PROSITE" id="PS51257">
    <property type="entry name" value="PROKAR_LIPOPROTEIN"/>
    <property type="match status" value="1"/>
</dbReference>
<dbReference type="Proteomes" id="UP000236569">
    <property type="component" value="Unassembled WGS sequence"/>
</dbReference>
<gene>
    <name evidence="2" type="ORF">DAERI_070097</name>
</gene>
<feature type="compositionally biased region" description="Low complexity" evidence="1">
    <location>
        <begin position="31"/>
        <end position="40"/>
    </location>
</feature>